<feature type="transmembrane region" description="Helical" evidence="1">
    <location>
        <begin position="100"/>
        <end position="120"/>
    </location>
</feature>
<dbReference type="STRING" id="478820.A0A196SLM3"/>
<feature type="transmembrane region" description="Helical" evidence="1">
    <location>
        <begin position="6"/>
        <end position="26"/>
    </location>
</feature>
<evidence type="ECO:0000256" key="1">
    <source>
        <dbReference type="SAM" id="Phobius"/>
    </source>
</evidence>
<dbReference type="AlphaFoldDB" id="A0A196SLM3"/>
<dbReference type="OrthoDB" id="5673at2759"/>
<sequence>MIEILPLLQTGVLSLCVSLPIFGIRQMEWVSSATSRKLLHISMAPIFMLCWCFFSDGDSGKYTAVIVPLAFTLCFWMLGKGALRLPFISNSMSRSGAASELALGPFHYGVCISLCTLLFWKRTEALFCMFPVAFGDGIAAFCGSVRGNKPLWWNASKTWFGFLAFVIVTFMSLVCGCWLFQHNHWCINSDPACIPHALFVSVMCGLAESLSVPNYDNYCIFFIGVLAYAFVY</sequence>
<keyword evidence="1" id="KW-0812">Transmembrane</keyword>
<proteinExistence type="predicted"/>
<keyword evidence="1" id="KW-0472">Membrane</keyword>
<dbReference type="Proteomes" id="UP000078348">
    <property type="component" value="Unassembled WGS sequence"/>
</dbReference>
<dbReference type="EMBL" id="LXWW01000012">
    <property type="protein sequence ID" value="OAO17960.1"/>
    <property type="molecule type" value="Genomic_DNA"/>
</dbReference>
<protein>
    <submittedName>
        <fullName evidence="2">Dolichol kinase</fullName>
    </submittedName>
</protein>
<comment type="caution">
    <text evidence="2">The sequence shown here is derived from an EMBL/GenBank/DDBJ whole genome shotgun (WGS) entry which is preliminary data.</text>
</comment>
<feature type="transmembrane region" description="Helical" evidence="1">
    <location>
        <begin position="62"/>
        <end position="79"/>
    </location>
</feature>
<reference evidence="2 3" key="1">
    <citation type="submission" date="2016-05" db="EMBL/GenBank/DDBJ databases">
        <title>Nuclear genome of Blastocystis sp. subtype 1 NandII.</title>
        <authorList>
            <person name="Gentekaki E."/>
            <person name="Curtis B."/>
            <person name="Stairs C."/>
            <person name="Eme L."/>
            <person name="Herman E."/>
            <person name="Klimes V."/>
            <person name="Arias M.C."/>
            <person name="Elias M."/>
            <person name="Hilliou F."/>
            <person name="Klute M."/>
            <person name="Malik S.-B."/>
            <person name="Pightling A."/>
            <person name="Rachubinski R."/>
            <person name="Salas D."/>
            <person name="Schlacht A."/>
            <person name="Suga H."/>
            <person name="Archibald J."/>
            <person name="Ball S.G."/>
            <person name="Clark G."/>
            <person name="Dacks J."/>
            <person name="Van Der Giezen M."/>
            <person name="Tsaousis A."/>
            <person name="Roger A."/>
        </authorList>
    </citation>
    <scope>NUCLEOTIDE SEQUENCE [LARGE SCALE GENOMIC DNA]</scope>
    <source>
        <strain evidence="3">ATCC 50177 / NandII</strain>
    </source>
</reference>
<keyword evidence="3" id="KW-1185">Reference proteome</keyword>
<evidence type="ECO:0000313" key="2">
    <source>
        <dbReference type="EMBL" id="OAO17960.1"/>
    </source>
</evidence>
<gene>
    <name evidence="2" type="ORF">AV274_0293</name>
</gene>
<keyword evidence="1" id="KW-1133">Transmembrane helix</keyword>
<keyword evidence="2" id="KW-0418">Kinase</keyword>
<feature type="transmembrane region" description="Helical" evidence="1">
    <location>
        <begin position="159"/>
        <end position="180"/>
    </location>
</feature>
<dbReference type="GO" id="GO:0016301">
    <property type="term" value="F:kinase activity"/>
    <property type="evidence" value="ECO:0007669"/>
    <property type="project" value="UniProtKB-KW"/>
</dbReference>
<feature type="transmembrane region" description="Helical" evidence="1">
    <location>
        <begin position="38"/>
        <end position="56"/>
    </location>
</feature>
<evidence type="ECO:0000313" key="3">
    <source>
        <dbReference type="Proteomes" id="UP000078348"/>
    </source>
</evidence>
<keyword evidence="2" id="KW-0808">Transferase</keyword>
<name>A0A196SLM3_BLAHN</name>
<accession>A0A196SLM3</accession>
<organism evidence="2 3">
    <name type="scientific">Blastocystis sp. subtype 1 (strain ATCC 50177 / NandII)</name>
    <dbReference type="NCBI Taxonomy" id="478820"/>
    <lineage>
        <taxon>Eukaryota</taxon>
        <taxon>Sar</taxon>
        <taxon>Stramenopiles</taxon>
        <taxon>Bigyra</taxon>
        <taxon>Opalozoa</taxon>
        <taxon>Opalinata</taxon>
        <taxon>Blastocystidae</taxon>
        <taxon>Blastocystis</taxon>
    </lineage>
</organism>